<dbReference type="SUPFAM" id="SSF51726">
    <property type="entry name" value="UROD/MetE-like"/>
    <property type="match status" value="1"/>
</dbReference>
<dbReference type="InterPro" id="IPR052024">
    <property type="entry name" value="Methanogen_methyltrans"/>
</dbReference>
<dbReference type="InterPro" id="IPR038071">
    <property type="entry name" value="UROD/MetE-like_sf"/>
</dbReference>
<sequence length="353" mass="40545">MSYSTGRAALNLEMPERVPRTEYSIAEYHWLLIERVTGIHVTQHSPVEERRRATQALRKAWTFDFNWSTLFSGQIFGGYHTTMGHADYAEGGADFDNDIHCPFEEPEQVLDFDPWKQYGEIDKADVTRQFEEHYRANREYLPDEVAMTGIYTTLISGLIDIFGWDMLLMAAGIDPQGFGEVANRYASWMQQYMDALAAADLPCVMIHDDIVWTSGAFLHPEWYRKYVFPNYKKYFRPILDSGKKLIYTSDGNYTEFIDDIADTGVNGFVMEPCTDMAYIAEKYGRTHSFIGNADTRILLTGTREAIEAEVKRCMDIGKSCPGFIMAVGNHIPANTPVENCLIYEEAYRKYCRR</sequence>
<evidence type="ECO:0000259" key="1">
    <source>
        <dbReference type="Pfam" id="PF01208"/>
    </source>
</evidence>
<dbReference type="Pfam" id="PF01208">
    <property type="entry name" value="URO-D"/>
    <property type="match status" value="1"/>
</dbReference>
<gene>
    <name evidence="2" type="ORF">IAC59_10490</name>
</gene>
<dbReference type="AlphaFoldDB" id="A0A9D1LT81"/>
<reference evidence="2" key="1">
    <citation type="submission" date="2020-10" db="EMBL/GenBank/DDBJ databases">
        <authorList>
            <person name="Gilroy R."/>
        </authorList>
    </citation>
    <scope>NUCLEOTIDE SEQUENCE</scope>
    <source>
        <strain evidence="2">ChiSxjej2B14-8506</strain>
    </source>
</reference>
<dbReference type="InterPro" id="IPR000257">
    <property type="entry name" value="Uroporphyrinogen_deCOase"/>
</dbReference>
<proteinExistence type="predicted"/>
<dbReference type="Gene3D" id="3.20.20.210">
    <property type="match status" value="1"/>
</dbReference>
<feature type="domain" description="Uroporphyrinogen decarboxylase (URO-D)" evidence="1">
    <location>
        <begin position="137"/>
        <end position="349"/>
    </location>
</feature>
<dbReference type="GO" id="GO:0004853">
    <property type="term" value="F:uroporphyrinogen decarboxylase activity"/>
    <property type="evidence" value="ECO:0007669"/>
    <property type="project" value="InterPro"/>
</dbReference>
<protein>
    <recommendedName>
        <fullName evidence="1">Uroporphyrinogen decarboxylase (URO-D) domain-containing protein</fullName>
    </recommendedName>
</protein>
<evidence type="ECO:0000313" key="3">
    <source>
        <dbReference type="Proteomes" id="UP000824123"/>
    </source>
</evidence>
<dbReference type="EMBL" id="DVNK01000063">
    <property type="protein sequence ID" value="HIU47665.1"/>
    <property type="molecule type" value="Genomic_DNA"/>
</dbReference>
<dbReference type="GO" id="GO:0006779">
    <property type="term" value="P:porphyrin-containing compound biosynthetic process"/>
    <property type="evidence" value="ECO:0007669"/>
    <property type="project" value="InterPro"/>
</dbReference>
<evidence type="ECO:0000313" key="2">
    <source>
        <dbReference type="EMBL" id="HIU47665.1"/>
    </source>
</evidence>
<organism evidence="2 3">
    <name type="scientific">Candidatus Fimadaptatus faecigallinarum</name>
    <dbReference type="NCBI Taxonomy" id="2840814"/>
    <lineage>
        <taxon>Bacteria</taxon>
        <taxon>Bacillati</taxon>
        <taxon>Bacillota</taxon>
        <taxon>Clostridia</taxon>
        <taxon>Eubacteriales</taxon>
        <taxon>Candidatus Fimadaptatus</taxon>
    </lineage>
</organism>
<reference evidence="2" key="2">
    <citation type="journal article" date="2021" name="PeerJ">
        <title>Extensive microbial diversity within the chicken gut microbiome revealed by metagenomics and culture.</title>
        <authorList>
            <person name="Gilroy R."/>
            <person name="Ravi A."/>
            <person name="Getino M."/>
            <person name="Pursley I."/>
            <person name="Horton D.L."/>
            <person name="Alikhan N.F."/>
            <person name="Baker D."/>
            <person name="Gharbi K."/>
            <person name="Hall N."/>
            <person name="Watson M."/>
            <person name="Adriaenssens E.M."/>
            <person name="Foster-Nyarko E."/>
            <person name="Jarju S."/>
            <person name="Secka A."/>
            <person name="Antonio M."/>
            <person name="Oren A."/>
            <person name="Chaudhuri R.R."/>
            <person name="La Ragione R."/>
            <person name="Hildebrand F."/>
            <person name="Pallen M.J."/>
        </authorList>
    </citation>
    <scope>NUCLEOTIDE SEQUENCE</scope>
    <source>
        <strain evidence="2">ChiSxjej2B14-8506</strain>
    </source>
</reference>
<name>A0A9D1LT81_9FIRM</name>
<accession>A0A9D1LT81</accession>
<dbReference type="Proteomes" id="UP000824123">
    <property type="component" value="Unassembled WGS sequence"/>
</dbReference>
<comment type="caution">
    <text evidence="2">The sequence shown here is derived from an EMBL/GenBank/DDBJ whole genome shotgun (WGS) entry which is preliminary data.</text>
</comment>
<dbReference type="PANTHER" id="PTHR47099:SF1">
    <property type="entry name" value="METHYLCOBAMIDE:COM METHYLTRANSFERASE MTBA"/>
    <property type="match status" value="1"/>
</dbReference>
<dbReference type="PANTHER" id="PTHR47099">
    <property type="entry name" value="METHYLCOBAMIDE:COM METHYLTRANSFERASE MTBA"/>
    <property type="match status" value="1"/>
</dbReference>